<dbReference type="EMBL" id="JAVHJS010000022">
    <property type="protein sequence ID" value="KAK2821315.1"/>
    <property type="molecule type" value="Genomic_DNA"/>
</dbReference>
<evidence type="ECO:0000256" key="7">
    <source>
        <dbReference type="ARBA" id="ARBA00023125"/>
    </source>
</evidence>
<evidence type="ECO:0000313" key="14">
    <source>
        <dbReference type="Proteomes" id="UP001187315"/>
    </source>
</evidence>
<organism evidence="13 14">
    <name type="scientific">Tachysurus vachellii</name>
    <name type="common">Darkbarbel catfish</name>
    <name type="synonym">Pelteobagrus vachellii</name>
    <dbReference type="NCBI Taxonomy" id="175792"/>
    <lineage>
        <taxon>Eukaryota</taxon>
        <taxon>Metazoa</taxon>
        <taxon>Chordata</taxon>
        <taxon>Craniata</taxon>
        <taxon>Vertebrata</taxon>
        <taxon>Euteleostomi</taxon>
        <taxon>Actinopterygii</taxon>
        <taxon>Neopterygii</taxon>
        <taxon>Teleostei</taxon>
        <taxon>Ostariophysi</taxon>
        <taxon>Siluriformes</taxon>
        <taxon>Bagridae</taxon>
        <taxon>Tachysurus</taxon>
    </lineage>
</organism>
<evidence type="ECO:0000313" key="13">
    <source>
        <dbReference type="EMBL" id="KAK2821315.1"/>
    </source>
</evidence>
<evidence type="ECO:0000256" key="8">
    <source>
        <dbReference type="ARBA" id="ARBA00023163"/>
    </source>
</evidence>
<dbReference type="PANTHER" id="PTHR24394:SF48">
    <property type="entry name" value="ZINC FINGER PROTEIN 771"/>
    <property type="match status" value="1"/>
</dbReference>
<proteinExistence type="predicted"/>
<evidence type="ECO:0000256" key="2">
    <source>
        <dbReference type="ARBA" id="ARBA00022723"/>
    </source>
</evidence>
<gene>
    <name evidence="13" type="ORF">Q7C36_020658</name>
</gene>
<dbReference type="Proteomes" id="UP001187315">
    <property type="component" value="Unassembled WGS sequence"/>
</dbReference>
<feature type="compositionally biased region" description="Polar residues" evidence="11">
    <location>
        <begin position="224"/>
        <end position="233"/>
    </location>
</feature>
<dbReference type="SUPFAM" id="SSF57667">
    <property type="entry name" value="beta-beta-alpha zinc fingers"/>
    <property type="match status" value="2"/>
</dbReference>
<comment type="subcellular location">
    <subcellularLocation>
        <location evidence="1">Nucleus</location>
    </subcellularLocation>
</comment>
<keyword evidence="7" id="KW-0238">DNA-binding</keyword>
<dbReference type="Pfam" id="PF12874">
    <property type="entry name" value="zf-met"/>
    <property type="match status" value="1"/>
</dbReference>
<dbReference type="PANTHER" id="PTHR24394">
    <property type="entry name" value="ZINC FINGER PROTEIN"/>
    <property type="match status" value="1"/>
</dbReference>
<evidence type="ECO:0000256" key="10">
    <source>
        <dbReference type="PROSITE-ProRule" id="PRU00042"/>
    </source>
</evidence>
<feature type="region of interest" description="Disordered" evidence="11">
    <location>
        <begin position="70"/>
        <end position="89"/>
    </location>
</feature>
<feature type="region of interest" description="Disordered" evidence="11">
    <location>
        <begin position="103"/>
        <end position="159"/>
    </location>
</feature>
<evidence type="ECO:0000256" key="3">
    <source>
        <dbReference type="ARBA" id="ARBA00022737"/>
    </source>
</evidence>
<dbReference type="GO" id="GO:0043565">
    <property type="term" value="F:sequence-specific DNA binding"/>
    <property type="evidence" value="ECO:0007669"/>
    <property type="project" value="UniProtKB-ARBA"/>
</dbReference>
<evidence type="ECO:0000256" key="5">
    <source>
        <dbReference type="ARBA" id="ARBA00022833"/>
    </source>
</evidence>
<keyword evidence="14" id="KW-1185">Reference proteome</keyword>
<dbReference type="InterPro" id="IPR036236">
    <property type="entry name" value="Znf_C2H2_sf"/>
</dbReference>
<evidence type="ECO:0000256" key="6">
    <source>
        <dbReference type="ARBA" id="ARBA00023015"/>
    </source>
</evidence>
<dbReference type="GO" id="GO:0005634">
    <property type="term" value="C:nucleus"/>
    <property type="evidence" value="ECO:0007669"/>
    <property type="project" value="UniProtKB-SubCell"/>
</dbReference>
<protein>
    <recommendedName>
        <fullName evidence="12">C2H2-type domain-containing protein</fullName>
    </recommendedName>
</protein>
<evidence type="ECO:0000256" key="4">
    <source>
        <dbReference type="ARBA" id="ARBA00022771"/>
    </source>
</evidence>
<evidence type="ECO:0000259" key="12">
    <source>
        <dbReference type="PROSITE" id="PS50157"/>
    </source>
</evidence>
<keyword evidence="9" id="KW-0539">Nucleus</keyword>
<keyword evidence="3" id="KW-0677">Repeat</keyword>
<dbReference type="GO" id="GO:0045893">
    <property type="term" value="P:positive regulation of DNA-templated transcription"/>
    <property type="evidence" value="ECO:0007669"/>
    <property type="project" value="UniProtKB-ARBA"/>
</dbReference>
<dbReference type="GO" id="GO:0005694">
    <property type="term" value="C:chromosome"/>
    <property type="evidence" value="ECO:0007669"/>
    <property type="project" value="UniProtKB-ARBA"/>
</dbReference>
<feature type="domain" description="C2H2-type" evidence="12">
    <location>
        <begin position="279"/>
        <end position="306"/>
    </location>
</feature>
<evidence type="ECO:0000256" key="1">
    <source>
        <dbReference type="ARBA" id="ARBA00004123"/>
    </source>
</evidence>
<sequence length="398" mass="45326">MASVTQKRQIDSLNAFIHQRLTNIAGEICQVFQETLTAYQEEINHSKQENVYLRKMLAEITLDRAERLNAHSSQEDGFPSEKQNPTDPETSVIQVKLELSTTQQDLELPKQSRPSLACSPESTDRAEEPHCDISDEHQSHTDGVPFPLKPPNINLEPQNSNPAQIQVKLEPLNEHEKAESQEQLNNASLLSSSTVNVLAKNNHCSTTASTIAVLHTPEMWNHTGLSPDNSCTPGKSDDRFEPSIKDEPVSQPSSQYEKPANDFSRLKPRLQSHISYRPLYCDVCRKPFQNEWQLKRHFLKHQNKRPNCCELCGKCYSTPHVLKIHLRTHTGERPYHCKFCEKTFSQIGHLKGHERIHTGEKIYSCSVCGKCFTWLSQAKEHIRSHPGQMASVLRKINQ</sequence>
<comment type="caution">
    <text evidence="13">The sequence shown here is derived from an EMBL/GenBank/DDBJ whole genome shotgun (WGS) entry which is preliminary data.</text>
</comment>
<evidence type="ECO:0000256" key="11">
    <source>
        <dbReference type="SAM" id="MobiDB-lite"/>
    </source>
</evidence>
<reference evidence="13" key="1">
    <citation type="submission" date="2023-08" db="EMBL/GenBank/DDBJ databases">
        <title>Pelteobagrus vachellii genome.</title>
        <authorList>
            <person name="Liu H."/>
        </authorList>
    </citation>
    <scope>NUCLEOTIDE SEQUENCE</scope>
    <source>
        <strain evidence="13">PRFRI_2022a</strain>
        <tissue evidence="13">Muscle</tissue>
    </source>
</reference>
<keyword evidence="8" id="KW-0804">Transcription</keyword>
<feature type="compositionally biased region" description="Basic and acidic residues" evidence="11">
    <location>
        <begin position="235"/>
        <end position="248"/>
    </location>
</feature>
<dbReference type="PROSITE" id="PS00028">
    <property type="entry name" value="ZINC_FINGER_C2H2_1"/>
    <property type="match status" value="4"/>
</dbReference>
<name>A0AA88IW84_TACVA</name>
<feature type="compositionally biased region" description="Basic and acidic residues" evidence="11">
    <location>
        <begin position="122"/>
        <end position="140"/>
    </location>
</feature>
<feature type="domain" description="C2H2-type" evidence="12">
    <location>
        <begin position="363"/>
        <end position="390"/>
    </location>
</feature>
<keyword evidence="2" id="KW-0479">Metal-binding</keyword>
<evidence type="ECO:0000256" key="9">
    <source>
        <dbReference type="ARBA" id="ARBA00023242"/>
    </source>
</evidence>
<feature type="region of interest" description="Disordered" evidence="11">
    <location>
        <begin position="224"/>
        <end position="260"/>
    </location>
</feature>
<dbReference type="PROSITE" id="PS50157">
    <property type="entry name" value="ZINC_FINGER_C2H2_2"/>
    <property type="match status" value="4"/>
</dbReference>
<dbReference type="FunFam" id="3.30.160.60:FF:001732">
    <property type="entry name" value="Zgc:162936"/>
    <property type="match status" value="1"/>
</dbReference>
<keyword evidence="5" id="KW-0862">Zinc</keyword>
<accession>A0AA88IW84</accession>
<dbReference type="GO" id="GO:0008270">
    <property type="term" value="F:zinc ion binding"/>
    <property type="evidence" value="ECO:0007669"/>
    <property type="project" value="UniProtKB-KW"/>
</dbReference>
<dbReference type="Gene3D" id="3.30.160.60">
    <property type="entry name" value="Classic Zinc Finger"/>
    <property type="match status" value="3"/>
</dbReference>
<dbReference type="Pfam" id="PF00096">
    <property type="entry name" value="zf-C2H2"/>
    <property type="match status" value="3"/>
</dbReference>
<dbReference type="FunFam" id="3.30.160.60:FF:002343">
    <property type="entry name" value="Zinc finger protein 33A"/>
    <property type="match status" value="1"/>
</dbReference>
<dbReference type="GO" id="GO:0000981">
    <property type="term" value="F:DNA-binding transcription factor activity, RNA polymerase II-specific"/>
    <property type="evidence" value="ECO:0007669"/>
    <property type="project" value="TreeGrafter"/>
</dbReference>
<dbReference type="InterPro" id="IPR013087">
    <property type="entry name" value="Znf_C2H2_type"/>
</dbReference>
<feature type="domain" description="C2H2-type" evidence="12">
    <location>
        <begin position="335"/>
        <end position="362"/>
    </location>
</feature>
<keyword evidence="4 10" id="KW-0863">Zinc-finger</keyword>
<dbReference type="SMART" id="SM00355">
    <property type="entry name" value="ZnF_C2H2"/>
    <property type="match status" value="4"/>
</dbReference>
<feature type="domain" description="C2H2-type" evidence="12">
    <location>
        <begin position="307"/>
        <end position="334"/>
    </location>
</feature>
<dbReference type="FunFam" id="3.30.160.60:FF:000322">
    <property type="entry name" value="GDNF-inducible zinc finger protein 1"/>
    <property type="match status" value="1"/>
</dbReference>
<dbReference type="AlphaFoldDB" id="A0AA88IW84"/>
<keyword evidence="6" id="KW-0805">Transcription regulation</keyword>